<dbReference type="Proteomes" id="UP000005207">
    <property type="component" value="Linkage group LG10"/>
</dbReference>
<evidence type="ECO:0000256" key="4">
    <source>
        <dbReference type="ARBA" id="ARBA00022989"/>
    </source>
</evidence>
<reference evidence="9" key="2">
    <citation type="submission" date="2025-08" db="UniProtKB">
        <authorList>
            <consortium name="Ensembl"/>
        </authorList>
    </citation>
    <scope>IDENTIFICATION</scope>
</reference>
<keyword evidence="4 7" id="KW-1133">Transmembrane helix</keyword>
<reference evidence="10" key="1">
    <citation type="submission" date="2012-01" db="EMBL/GenBank/DDBJ databases">
        <title>The Genome Sequence of Oreochromis niloticus (Nile Tilapia).</title>
        <authorList>
            <consortium name="Broad Institute Genome Assembly Team"/>
            <consortium name="Broad Institute Sequencing Platform"/>
            <person name="Di Palma F."/>
            <person name="Johnson J."/>
            <person name="Lander E.S."/>
            <person name="Lindblad-Toh K."/>
        </authorList>
    </citation>
    <scope>NUCLEOTIDE SEQUENCE [LARGE SCALE GENOMIC DNA]</scope>
</reference>
<feature type="transmembrane region" description="Helical" evidence="7">
    <location>
        <begin position="168"/>
        <end position="196"/>
    </location>
</feature>
<dbReference type="PANTHER" id="PTHR11119">
    <property type="entry name" value="XANTHINE-URACIL / VITAMIN C PERMEASE FAMILY MEMBER"/>
    <property type="match status" value="1"/>
</dbReference>
<evidence type="ECO:0000256" key="5">
    <source>
        <dbReference type="ARBA" id="ARBA00023136"/>
    </source>
</evidence>
<dbReference type="Pfam" id="PF00860">
    <property type="entry name" value="Xan_ur_permease"/>
    <property type="match status" value="1"/>
</dbReference>
<evidence type="ECO:0000256" key="1">
    <source>
        <dbReference type="ARBA" id="ARBA00004141"/>
    </source>
</evidence>
<dbReference type="OMA" id="FRNIMIV"/>
<feature type="chain" id="PRO_5025592435" evidence="8">
    <location>
        <begin position="19"/>
        <end position="610"/>
    </location>
</feature>
<feature type="transmembrane region" description="Helical" evidence="7">
    <location>
        <begin position="416"/>
        <end position="438"/>
    </location>
</feature>
<organism evidence="9 10">
    <name type="scientific">Oreochromis niloticus</name>
    <name type="common">Nile tilapia</name>
    <name type="synonym">Tilapia nilotica</name>
    <dbReference type="NCBI Taxonomy" id="8128"/>
    <lineage>
        <taxon>Eukaryota</taxon>
        <taxon>Metazoa</taxon>
        <taxon>Chordata</taxon>
        <taxon>Craniata</taxon>
        <taxon>Vertebrata</taxon>
        <taxon>Euteleostomi</taxon>
        <taxon>Actinopterygii</taxon>
        <taxon>Neopterygii</taxon>
        <taxon>Teleostei</taxon>
        <taxon>Neoteleostei</taxon>
        <taxon>Acanthomorphata</taxon>
        <taxon>Ovalentaria</taxon>
        <taxon>Cichlomorphae</taxon>
        <taxon>Cichliformes</taxon>
        <taxon>Cichlidae</taxon>
        <taxon>African cichlids</taxon>
        <taxon>Pseudocrenilabrinae</taxon>
        <taxon>Oreochromini</taxon>
        <taxon>Oreochromis</taxon>
    </lineage>
</organism>
<keyword evidence="5 7" id="KW-0472">Membrane</keyword>
<evidence type="ECO:0000313" key="10">
    <source>
        <dbReference type="Proteomes" id="UP000005207"/>
    </source>
</evidence>
<feature type="transmembrane region" description="Helical" evidence="7">
    <location>
        <begin position="102"/>
        <end position="123"/>
    </location>
</feature>
<accession>A0A669BHS7</accession>
<feature type="transmembrane region" description="Helical" evidence="7">
    <location>
        <begin position="475"/>
        <end position="492"/>
    </location>
</feature>
<sequence>FFLLLWCCVALTSDICLMIGTNGRGSKPNKPNMPRTEESKRRQPMDAQRVGSDMIYTIEDVPPWYLCILLGLQHYLTCFSGTVAVPFLLAQAMCVGRDQNTISQLIGTIFTTVGITTLIQTTVGVRLPLFQASAFAFLIPAQAILSLDRWRCPSEGGSLSDCYWFLRFMGTGIQGAIIMSSLVELVIGLCGLPGLLLEYIGPLTITPTISLIGLSVFTTAGDRAGSHWGLSALCILLIVLFAQYLRATSLPVPVYSRKKGLRATRVQIFKMFPIILAIMLVWLVCYVLTLTDLLPRDPDRYGHKGRTDARGDIMTLSPWFRMPYPCQWGLPVITVPGVLGMLSATMAGIVESIGDYYACARLSGATPPPVHAINRGIFIEGVCCIIAGLLGTGNGSTSSSPNIGVLGITKVGSRRVVQYGAGIMFVLGTVGKFTALFASLPDPILGGMFCTLFGMITAVGLSNLQLVDLNSSRNLFVLGFSMFFGLTLPTYLDTHPNSIQTGVSELDQILTVLLSTEMFVGGFLAFCLDNTIPGTREERGLVEWNFSSSSSSSSTYDLPFVMPVLRRTRCLWRFPISPTFTGFRASDDPPPVEQEQEEEEDDDELPSTKV</sequence>
<dbReference type="Ensembl" id="ENSONIT00000093225.1">
    <property type="protein sequence ID" value="ENSONIP00000035278.1"/>
    <property type="gene ID" value="ENSONIG00000017809.2"/>
</dbReference>
<feature type="transmembrane region" description="Helical" evidence="7">
    <location>
        <begin position="444"/>
        <end position="463"/>
    </location>
</feature>
<keyword evidence="3 7" id="KW-0812">Transmembrane</keyword>
<comment type="subcellular location">
    <subcellularLocation>
        <location evidence="1">Membrane</location>
        <topology evidence="1">Multi-pass membrane protein</topology>
    </subcellularLocation>
</comment>
<dbReference type="InterPro" id="IPR006043">
    <property type="entry name" value="NCS2"/>
</dbReference>
<gene>
    <name evidence="9" type="primary">SLC23A1</name>
    <name evidence="9" type="synonym">slc23a1</name>
</gene>
<evidence type="ECO:0000313" key="9">
    <source>
        <dbReference type="Ensembl" id="ENSONIP00000035278.1"/>
    </source>
</evidence>
<dbReference type="GeneTree" id="ENSGT00950000182953"/>
<feature type="signal peptide" evidence="8">
    <location>
        <begin position="1"/>
        <end position="18"/>
    </location>
</feature>
<evidence type="ECO:0000256" key="3">
    <source>
        <dbReference type="ARBA" id="ARBA00022692"/>
    </source>
</evidence>
<feature type="compositionally biased region" description="Basic and acidic residues" evidence="6">
    <location>
        <begin position="35"/>
        <end position="44"/>
    </location>
</feature>
<feature type="compositionally biased region" description="Acidic residues" evidence="6">
    <location>
        <begin position="594"/>
        <end position="610"/>
    </location>
</feature>
<evidence type="ECO:0000256" key="2">
    <source>
        <dbReference type="ARBA" id="ARBA00008821"/>
    </source>
</evidence>
<feature type="transmembrane region" description="Helical" evidence="7">
    <location>
        <begin position="508"/>
        <end position="528"/>
    </location>
</feature>
<feature type="region of interest" description="Disordered" evidence="6">
    <location>
        <begin position="26"/>
        <end position="47"/>
    </location>
</feature>
<protein>
    <submittedName>
        <fullName evidence="9">Solute carrier family 23 member 1</fullName>
    </submittedName>
</protein>
<feature type="region of interest" description="Disordered" evidence="6">
    <location>
        <begin position="582"/>
        <end position="610"/>
    </location>
</feature>
<dbReference type="GO" id="GO:0016020">
    <property type="term" value="C:membrane"/>
    <property type="evidence" value="ECO:0007669"/>
    <property type="project" value="UniProtKB-SubCell"/>
</dbReference>
<comment type="similarity">
    <text evidence="2">Belongs to the nucleobase:cation symporter-2 (NCS2) (TC 2.A.40) family.</text>
</comment>
<feature type="transmembrane region" description="Helical" evidence="7">
    <location>
        <begin position="228"/>
        <end position="247"/>
    </location>
</feature>
<dbReference type="GO" id="GO:0022857">
    <property type="term" value="F:transmembrane transporter activity"/>
    <property type="evidence" value="ECO:0007669"/>
    <property type="project" value="InterPro"/>
</dbReference>
<name>A0A669BHS7_ORENI</name>
<dbReference type="AlphaFoldDB" id="A0A669BHS7"/>
<evidence type="ECO:0000256" key="6">
    <source>
        <dbReference type="SAM" id="MobiDB-lite"/>
    </source>
</evidence>
<keyword evidence="10" id="KW-1185">Reference proteome</keyword>
<evidence type="ECO:0000256" key="7">
    <source>
        <dbReference type="SAM" id="Phobius"/>
    </source>
</evidence>
<feature type="transmembrane region" description="Helical" evidence="7">
    <location>
        <begin position="328"/>
        <end position="350"/>
    </location>
</feature>
<reference evidence="9" key="3">
    <citation type="submission" date="2025-09" db="UniProtKB">
        <authorList>
            <consortium name="Ensembl"/>
        </authorList>
    </citation>
    <scope>IDENTIFICATION</scope>
</reference>
<keyword evidence="8" id="KW-0732">Signal</keyword>
<proteinExistence type="inferred from homology"/>
<feature type="transmembrane region" description="Helical" evidence="7">
    <location>
        <begin position="63"/>
        <end position="90"/>
    </location>
</feature>
<feature type="transmembrane region" description="Helical" evidence="7">
    <location>
        <begin position="268"/>
        <end position="289"/>
    </location>
</feature>
<evidence type="ECO:0000256" key="8">
    <source>
        <dbReference type="SAM" id="SignalP"/>
    </source>
</evidence>